<dbReference type="EC" id="7.5.2.13" evidence="10"/>
<dbReference type="SUPFAM" id="SSF52540">
    <property type="entry name" value="P-loop containing nucleoside triphosphate hydrolases"/>
    <property type="match status" value="1"/>
</dbReference>
<proteinExistence type="inferred from homology"/>
<keyword evidence="3" id="KW-0547">Nucleotide-binding</keyword>
<dbReference type="PANTHER" id="PTHR43875">
    <property type="entry name" value="MALTODEXTRIN IMPORT ATP-BINDING PROTEIN MSMX"/>
    <property type="match status" value="1"/>
</dbReference>
<dbReference type="GO" id="GO:0022857">
    <property type="term" value="F:transmembrane transporter activity"/>
    <property type="evidence" value="ECO:0007669"/>
    <property type="project" value="UniProtKB-ARBA"/>
</dbReference>
<dbReference type="CDD" id="cd03301">
    <property type="entry name" value="ABC_MalK_N"/>
    <property type="match status" value="1"/>
</dbReference>
<dbReference type="InterPro" id="IPR003593">
    <property type="entry name" value="AAA+_ATPase"/>
</dbReference>
<dbReference type="SUPFAM" id="SSF50331">
    <property type="entry name" value="MOP-like"/>
    <property type="match status" value="1"/>
</dbReference>
<keyword evidence="13" id="KW-1185">Reference proteome</keyword>
<evidence type="ECO:0000256" key="5">
    <source>
        <dbReference type="ARBA" id="ARBA00050355"/>
    </source>
</evidence>
<dbReference type="GO" id="GO:0005524">
    <property type="term" value="F:ATP binding"/>
    <property type="evidence" value="ECO:0007669"/>
    <property type="project" value="UniProtKB-KW"/>
</dbReference>
<keyword evidence="4 12" id="KW-0067">ATP-binding</keyword>
<dbReference type="Gene3D" id="3.40.50.300">
    <property type="entry name" value="P-loop containing nucleotide triphosphate hydrolases"/>
    <property type="match status" value="1"/>
</dbReference>
<dbReference type="FunFam" id="3.40.50.300:FF:000042">
    <property type="entry name" value="Maltose/maltodextrin ABC transporter, ATP-binding protein"/>
    <property type="match status" value="1"/>
</dbReference>
<dbReference type="EMBL" id="JBHSWU010000027">
    <property type="protein sequence ID" value="MFC6723584.1"/>
    <property type="molecule type" value="Genomic_DNA"/>
</dbReference>
<evidence type="ECO:0000256" key="2">
    <source>
        <dbReference type="ARBA" id="ARBA00022448"/>
    </source>
</evidence>
<comment type="subunit">
    <text evidence="9">The complex is composed of two ATP-binding proteins (XacJ and XacK), two transmembrane proteins (XacH and XacI) and a solute-binding protein (XacG).</text>
</comment>
<evidence type="ECO:0000256" key="1">
    <source>
        <dbReference type="ARBA" id="ARBA00004202"/>
    </source>
</evidence>
<comment type="catalytic activity">
    <reaction evidence="6">
        <text>L-arabinose(out) + ATP + H2O = L-arabinose(in) + ADP + phosphate + H(+)</text>
        <dbReference type="Rhea" id="RHEA:30007"/>
        <dbReference type="ChEBI" id="CHEBI:15377"/>
        <dbReference type="ChEBI" id="CHEBI:15378"/>
        <dbReference type="ChEBI" id="CHEBI:17535"/>
        <dbReference type="ChEBI" id="CHEBI:30616"/>
        <dbReference type="ChEBI" id="CHEBI:43474"/>
        <dbReference type="ChEBI" id="CHEBI:456216"/>
        <dbReference type="EC" id="7.5.2.13"/>
    </reaction>
    <physiologicalReaction direction="left-to-right" evidence="6">
        <dbReference type="Rhea" id="RHEA:30008"/>
    </physiologicalReaction>
</comment>
<keyword evidence="2" id="KW-0813">Transport</keyword>
<protein>
    <recommendedName>
        <fullName evidence="10">ABC-type D-xylose/L-arabinose transporter</fullName>
        <ecNumber evidence="10">7.5.2.13</ecNumber>
    </recommendedName>
</protein>
<evidence type="ECO:0000256" key="7">
    <source>
        <dbReference type="ARBA" id="ARBA00053454"/>
    </source>
</evidence>
<accession>A0ABD5RVY6</accession>
<reference evidence="12 13" key="1">
    <citation type="journal article" date="2019" name="Int. J. Syst. Evol. Microbiol.">
        <title>The Global Catalogue of Microorganisms (GCM) 10K type strain sequencing project: providing services to taxonomists for standard genome sequencing and annotation.</title>
        <authorList>
            <consortium name="The Broad Institute Genomics Platform"/>
            <consortium name="The Broad Institute Genome Sequencing Center for Infectious Disease"/>
            <person name="Wu L."/>
            <person name="Ma J."/>
        </authorList>
    </citation>
    <scope>NUCLEOTIDE SEQUENCE [LARGE SCALE GENOMIC DNA]</scope>
    <source>
        <strain evidence="12 13">NBRC 111368</strain>
    </source>
</reference>
<comment type="subcellular location">
    <subcellularLocation>
        <location evidence="1">Cell membrane</location>
        <topology evidence="1">Peripheral membrane protein</topology>
    </subcellularLocation>
</comment>
<dbReference type="NCBIfam" id="NF008653">
    <property type="entry name" value="PRK11650.1"/>
    <property type="match status" value="1"/>
</dbReference>
<comment type="caution">
    <text evidence="12">The sequence shown here is derived from an EMBL/GenBank/DDBJ whole genome shotgun (WGS) entry which is preliminary data.</text>
</comment>
<dbReference type="PROSITE" id="PS50893">
    <property type="entry name" value="ABC_TRANSPORTER_2"/>
    <property type="match status" value="1"/>
</dbReference>
<dbReference type="Gene3D" id="2.40.50.140">
    <property type="entry name" value="Nucleic acid-binding proteins"/>
    <property type="match status" value="1"/>
</dbReference>
<organism evidence="12 13">
    <name type="scientific">Halobium palmae</name>
    <dbReference type="NCBI Taxonomy" id="1776492"/>
    <lineage>
        <taxon>Archaea</taxon>
        <taxon>Methanobacteriati</taxon>
        <taxon>Methanobacteriota</taxon>
        <taxon>Stenosarchaea group</taxon>
        <taxon>Halobacteria</taxon>
        <taxon>Halobacteriales</taxon>
        <taxon>Haloferacaceae</taxon>
        <taxon>Halobium</taxon>
    </lineage>
</organism>
<evidence type="ECO:0000256" key="8">
    <source>
        <dbReference type="ARBA" id="ARBA00061029"/>
    </source>
</evidence>
<sequence>MTVGINGLTKIFEGPEGGEIVAVDDLDIDMEEGEFVVFVGPSGCGKTTTLRCIAGLESPTSGEITLNGEEITYEEPQNRNIAMVFQNYALYPHLTVRRNIGFGLKNRTDLSKEEIDERVDEVAELMGISDLLEKNPADLSGGQQQRVATGRAIVRDPEVFLFDEPLSNLDAKLRKHMRTEIQRLQEQFGTTSIYVTHDQEEAMTMADRIVVLNDGELQQIGAPTDVYNNPANRFVASFVGEPAMNFFDVKHENGRVEHEHFALEISDEMAEMLAGTEELVMGVRPEDLEVADDGIDMKLEVLEELGSDNLLYLSFGDDEMYIVETKPTVEPDVGETVTVRIREENLYFFDDQTGQTIVANKYDRRQSRAESVEQ</sequence>
<dbReference type="PANTHER" id="PTHR43875:SF1">
    <property type="entry name" value="OSMOPROTECTIVE COMPOUNDS UPTAKE ATP-BINDING PROTEIN GGTA"/>
    <property type="match status" value="1"/>
</dbReference>
<dbReference type="Pfam" id="PF17912">
    <property type="entry name" value="OB_MalK"/>
    <property type="match status" value="1"/>
</dbReference>
<dbReference type="InterPro" id="IPR012340">
    <property type="entry name" value="NA-bd_OB-fold"/>
</dbReference>
<name>A0ABD5RVY6_9EURY</name>
<dbReference type="InterPro" id="IPR008995">
    <property type="entry name" value="Mo/tungstate-bd_C_term_dom"/>
</dbReference>
<evidence type="ECO:0000256" key="3">
    <source>
        <dbReference type="ARBA" id="ARBA00022741"/>
    </source>
</evidence>
<dbReference type="GO" id="GO:0005886">
    <property type="term" value="C:plasma membrane"/>
    <property type="evidence" value="ECO:0007669"/>
    <property type="project" value="UniProtKB-SubCell"/>
</dbReference>
<dbReference type="InterPro" id="IPR040582">
    <property type="entry name" value="OB_MalK-like"/>
</dbReference>
<dbReference type="InterPro" id="IPR003439">
    <property type="entry name" value="ABC_transporter-like_ATP-bd"/>
</dbReference>
<dbReference type="AlphaFoldDB" id="A0ABD5RVY6"/>
<evidence type="ECO:0000259" key="11">
    <source>
        <dbReference type="PROSITE" id="PS50893"/>
    </source>
</evidence>
<evidence type="ECO:0000313" key="12">
    <source>
        <dbReference type="EMBL" id="MFC6723584.1"/>
    </source>
</evidence>
<evidence type="ECO:0000256" key="6">
    <source>
        <dbReference type="ARBA" id="ARBA00051890"/>
    </source>
</evidence>
<evidence type="ECO:0000313" key="13">
    <source>
        <dbReference type="Proteomes" id="UP001596328"/>
    </source>
</evidence>
<dbReference type="Gene3D" id="2.40.50.100">
    <property type="match status" value="1"/>
</dbReference>
<dbReference type="InterPro" id="IPR027417">
    <property type="entry name" value="P-loop_NTPase"/>
</dbReference>
<dbReference type="InterPro" id="IPR015855">
    <property type="entry name" value="ABC_transpr_MalK-like"/>
</dbReference>
<dbReference type="SMART" id="SM00382">
    <property type="entry name" value="AAA"/>
    <property type="match status" value="1"/>
</dbReference>
<comment type="catalytic activity">
    <reaction evidence="5">
        <text>D-xylose(out) + ATP + H2O = D-xylose(in) + ADP + phosphate + H(+)</text>
        <dbReference type="Rhea" id="RHEA:29899"/>
        <dbReference type="ChEBI" id="CHEBI:15377"/>
        <dbReference type="ChEBI" id="CHEBI:15378"/>
        <dbReference type="ChEBI" id="CHEBI:30616"/>
        <dbReference type="ChEBI" id="CHEBI:43474"/>
        <dbReference type="ChEBI" id="CHEBI:53455"/>
        <dbReference type="ChEBI" id="CHEBI:456216"/>
        <dbReference type="EC" id="7.5.2.13"/>
    </reaction>
    <physiologicalReaction direction="left-to-right" evidence="5">
        <dbReference type="Rhea" id="RHEA:29900"/>
    </physiologicalReaction>
</comment>
<dbReference type="Proteomes" id="UP001596328">
    <property type="component" value="Unassembled WGS sequence"/>
</dbReference>
<dbReference type="InterPro" id="IPR047641">
    <property type="entry name" value="ABC_transpr_MalK/UgpC-like"/>
</dbReference>
<dbReference type="GO" id="GO:1902495">
    <property type="term" value="C:transmembrane transporter complex"/>
    <property type="evidence" value="ECO:0007669"/>
    <property type="project" value="UniProtKB-ARBA"/>
</dbReference>
<evidence type="ECO:0000256" key="4">
    <source>
        <dbReference type="ARBA" id="ARBA00022840"/>
    </source>
</evidence>
<gene>
    <name evidence="12" type="ORF">ACFQE1_04095</name>
</gene>
<dbReference type="Pfam" id="PF00005">
    <property type="entry name" value="ABC_tran"/>
    <property type="match status" value="1"/>
</dbReference>
<comment type="similarity">
    <text evidence="8">Belongs to the ABC transporter superfamily. Carbohydrate uptake transporter-1 (CUT1) (TC 3.A.1.1) family.</text>
</comment>
<evidence type="ECO:0000256" key="9">
    <source>
        <dbReference type="ARBA" id="ARBA00065962"/>
    </source>
</evidence>
<comment type="function">
    <text evidence="7">Part of the ABC transporter complex XacGHIJK involved in the uptake of xylose and arabinose. Responsible for energy coupling to the transport system.</text>
</comment>
<evidence type="ECO:0000256" key="10">
    <source>
        <dbReference type="ARBA" id="ARBA00066315"/>
    </source>
</evidence>
<feature type="domain" description="ABC transporter" evidence="11">
    <location>
        <begin position="3"/>
        <end position="239"/>
    </location>
</feature>